<name>A0A9W8IDJ5_9FUNG</name>
<dbReference type="Proteomes" id="UP001139887">
    <property type="component" value="Unassembled WGS sequence"/>
</dbReference>
<protein>
    <submittedName>
        <fullName evidence="2">Protein-tyrosine-phosphatase</fullName>
        <ecNumber evidence="2">3.1.3.48</ecNumber>
    </submittedName>
</protein>
<dbReference type="PANTHER" id="PTHR31126">
    <property type="entry name" value="TYROSINE-PROTEIN PHOSPHATASE"/>
    <property type="match status" value="1"/>
</dbReference>
<dbReference type="GO" id="GO:0004725">
    <property type="term" value="F:protein tyrosine phosphatase activity"/>
    <property type="evidence" value="ECO:0007669"/>
    <property type="project" value="UniProtKB-EC"/>
</dbReference>
<dbReference type="Gene3D" id="3.90.190.10">
    <property type="entry name" value="Protein tyrosine phosphatase superfamily"/>
    <property type="match status" value="1"/>
</dbReference>
<gene>
    <name evidence="2" type="primary">OCA6</name>
    <name evidence="2" type="ORF">IWW36_001612</name>
</gene>
<dbReference type="AlphaFoldDB" id="A0A9W8IDJ5"/>
<organism evidence="2 3">
    <name type="scientific">Coemansia brasiliensis</name>
    <dbReference type="NCBI Taxonomy" id="2650707"/>
    <lineage>
        <taxon>Eukaryota</taxon>
        <taxon>Fungi</taxon>
        <taxon>Fungi incertae sedis</taxon>
        <taxon>Zoopagomycota</taxon>
        <taxon>Kickxellomycotina</taxon>
        <taxon>Kickxellomycetes</taxon>
        <taxon>Kickxellales</taxon>
        <taxon>Kickxellaceae</taxon>
        <taxon>Coemansia</taxon>
    </lineage>
</organism>
<feature type="region of interest" description="Disordered" evidence="1">
    <location>
        <begin position="176"/>
        <end position="195"/>
    </location>
</feature>
<keyword evidence="3" id="KW-1185">Reference proteome</keyword>
<evidence type="ECO:0000313" key="3">
    <source>
        <dbReference type="Proteomes" id="UP001139887"/>
    </source>
</evidence>
<dbReference type="InterPro" id="IPR004861">
    <property type="entry name" value="Siw14-like"/>
</dbReference>
<proteinExistence type="predicted"/>
<evidence type="ECO:0000256" key="1">
    <source>
        <dbReference type="SAM" id="MobiDB-lite"/>
    </source>
</evidence>
<dbReference type="PANTHER" id="PTHR31126:SF14">
    <property type="entry name" value="TYROSINE-PROTEIN PHOSPHATASE OCA6-RELATED"/>
    <property type="match status" value="1"/>
</dbReference>
<dbReference type="InterPro" id="IPR029021">
    <property type="entry name" value="Prot-tyrosine_phosphatase-like"/>
</dbReference>
<reference evidence="2" key="1">
    <citation type="submission" date="2022-07" db="EMBL/GenBank/DDBJ databases">
        <title>Phylogenomic reconstructions and comparative analyses of Kickxellomycotina fungi.</title>
        <authorList>
            <person name="Reynolds N.K."/>
            <person name="Stajich J.E."/>
            <person name="Barry K."/>
            <person name="Grigoriev I.V."/>
            <person name="Crous P."/>
            <person name="Smith M.E."/>
        </authorList>
    </citation>
    <scope>NUCLEOTIDE SEQUENCE</scope>
    <source>
        <strain evidence="2">NRRL 1566</strain>
    </source>
</reference>
<dbReference type="Pfam" id="PF03162">
    <property type="entry name" value="Y_phosphatase2"/>
    <property type="match status" value="1"/>
</dbReference>
<evidence type="ECO:0000313" key="2">
    <source>
        <dbReference type="EMBL" id="KAJ2850797.1"/>
    </source>
</evidence>
<accession>A0A9W8IDJ5</accession>
<dbReference type="OrthoDB" id="6375174at2759"/>
<comment type="caution">
    <text evidence="2">The sequence shown here is derived from an EMBL/GenBank/DDBJ whole genome shotgun (WGS) entry which is preliminary data.</text>
</comment>
<keyword evidence="2" id="KW-0378">Hydrolase</keyword>
<sequence length="328" mass="35605">MVSQCLELMTDPARAPLYIHCLDGSNVTGVVVMCLRKLQLWRVASLQNEYLRFEQDGEIIPEESEFVEMYSGQGLVLRNPFVSWLWPGRVVGEEGILPFRNGIHPVVPQTRIMSRTPADICQADPLVSLSHSATDLSLSKSTATATPSEAIIGQETPLSRATKSGHNSTESLAQQYASAKGVAKKTHLGTRPPELHESMSTSVLSAMMPSQLETPANGKRRSRPQSEIHEVLEPVLAALTADDGIQNKHEEDPESAEHNILSVEQTRKRSVVDEAHSCSSSQAADSLLKLGSQAALPSTSEHQSKSGEIREVTLSVLVRALAVEGLGM</sequence>
<dbReference type="SUPFAM" id="SSF52799">
    <property type="entry name" value="(Phosphotyrosine protein) phosphatases II"/>
    <property type="match status" value="1"/>
</dbReference>
<dbReference type="EC" id="3.1.3.48" evidence="2"/>
<dbReference type="EMBL" id="JANBUW010000023">
    <property type="protein sequence ID" value="KAJ2850797.1"/>
    <property type="molecule type" value="Genomic_DNA"/>
</dbReference>